<evidence type="ECO:0000313" key="2">
    <source>
        <dbReference type="EMBL" id="CAD2220770.1"/>
    </source>
</evidence>
<feature type="transmembrane region" description="Helical" evidence="1">
    <location>
        <begin position="12"/>
        <end position="37"/>
    </location>
</feature>
<dbReference type="AlphaFoldDB" id="A0A7G2CLQ0"/>
<evidence type="ECO:0000256" key="1">
    <source>
        <dbReference type="SAM" id="Phobius"/>
    </source>
</evidence>
<proteinExistence type="predicted"/>
<dbReference type="VEuPathDB" id="TriTrypDB:ADEAN_000829300"/>
<dbReference type="OrthoDB" id="266787at2759"/>
<accession>A0A7G2CLQ0</accession>
<keyword evidence="1" id="KW-0472">Membrane</keyword>
<feature type="transmembrane region" description="Helical" evidence="1">
    <location>
        <begin position="43"/>
        <end position="63"/>
    </location>
</feature>
<evidence type="ECO:0000313" key="3">
    <source>
        <dbReference type="Proteomes" id="UP000515908"/>
    </source>
</evidence>
<name>A0A7G2CLQ0_9TRYP</name>
<keyword evidence="3" id="KW-1185">Reference proteome</keyword>
<organism evidence="2 3">
    <name type="scientific">Angomonas deanei</name>
    <dbReference type="NCBI Taxonomy" id="59799"/>
    <lineage>
        <taxon>Eukaryota</taxon>
        <taxon>Discoba</taxon>
        <taxon>Euglenozoa</taxon>
        <taxon>Kinetoplastea</taxon>
        <taxon>Metakinetoplastina</taxon>
        <taxon>Trypanosomatida</taxon>
        <taxon>Trypanosomatidae</taxon>
        <taxon>Strigomonadinae</taxon>
        <taxon>Angomonas</taxon>
    </lineage>
</organism>
<sequence>MPNCLKKRYSGYPLWAYLIEWIAYVVVLAVCIPLLVLVPAARAYAGIAVGVGLIYTVRAWRVLPGERERVKKAVAKAEKFTPEERK</sequence>
<keyword evidence="1" id="KW-1133">Transmembrane helix</keyword>
<protein>
    <submittedName>
        <fullName evidence="2">Uncharacterized protein</fullName>
    </submittedName>
</protein>
<dbReference type="EMBL" id="LR877162">
    <property type="protein sequence ID" value="CAD2220770.1"/>
    <property type="molecule type" value="Genomic_DNA"/>
</dbReference>
<keyword evidence="1" id="KW-0812">Transmembrane</keyword>
<dbReference type="Proteomes" id="UP000515908">
    <property type="component" value="Chromosome 18"/>
</dbReference>
<reference evidence="2 3" key="1">
    <citation type="submission" date="2020-08" db="EMBL/GenBank/DDBJ databases">
        <authorList>
            <person name="Newling K."/>
            <person name="Davey J."/>
            <person name="Forrester S."/>
        </authorList>
    </citation>
    <scope>NUCLEOTIDE SEQUENCE [LARGE SCALE GENOMIC DNA]</scope>
    <source>
        <strain evidence="3">Crithidia deanei Carvalho (ATCC PRA-265)</strain>
    </source>
</reference>
<gene>
    <name evidence="2" type="ORF">ADEAN_000829300</name>
</gene>